<reference evidence="1 2" key="1">
    <citation type="submission" date="2024-06" db="EMBL/GenBank/DDBJ databases">
        <title>Halorubrum miltondacostae sp. nov., a potential PHA producer isolated from an inland solar saltern in Rio Maior, Portugal.</title>
        <authorList>
            <person name="Albuquerque L."/>
            <person name="Viver T."/>
            <person name="Barroso C."/>
            <person name="Claudino R."/>
            <person name="Galvan M."/>
            <person name="Simoes G."/>
            <person name="Lobo Da Cunha A."/>
            <person name="Egas C."/>
        </authorList>
    </citation>
    <scope>NUCLEOTIDE SEQUENCE [LARGE SCALE GENOMIC DNA]</scope>
    <source>
        <strain evidence="1 2">RMP-11</strain>
    </source>
</reference>
<name>A0ABD5M862_9EURY</name>
<keyword evidence="2" id="KW-1185">Reference proteome</keyword>
<evidence type="ECO:0000313" key="2">
    <source>
        <dbReference type="Proteomes" id="UP001567572"/>
    </source>
</evidence>
<accession>A0ABD5M862</accession>
<organism evidence="1 2">
    <name type="scientific">Halorubrum miltondacostae</name>
    <dbReference type="NCBI Taxonomy" id="3076378"/>
    <lineage>
        <taxon>Archaea</taxon>
        <taxon>Methanobacteriati</taxon>
        <taxon>Methanobacteriota</taxon>
        <taxon>Stenosarchaea group</taxon>
        <taxon>Halobacteria</taxon>
        <taxon>Halobacteriales</taxon>
        <taxon>Haloferacaceae</taxon>
        <taxon>Halorubrum</taxon>
    </lineage>
</organism>
<evidence type="ECO:0000313" key="1">
    <source>
        <dbReference type="EMBL" id="MEZ3164505.1"/>
    </source>
</evidence>
<dbReference type="AlphaFoldDB" id="A0ABD5M862"/>
<sequence length="50" mass="5656">MNTTPRTERYHLVCRECSLERLYDAATDADALSRDHVAATGHRVVVDRIA</sequence>
<comment type="caution">
    <text evidence="1">The sequence shown here is derived from an EMBL/GenBank/DDBJ whole genome shotgun (WGS) entry which is preliminary data.</text>
</comment>
<dbReference type="EMBL" id="JBEDNY010000003">
    <property type="protein sequence ID" value="MEZ3164505.1"/>
    <property type="molecule type" value="Genomic_DNA"/>
</dbReference>
<protein>
    <submittedName>
        <fullName evidence="1">Uncharacterized protein</fullName>
    </submittedName>
</protein>
<dbReference type="RefSeq" id="WP_371162567.1">
    <property type="nucleotide sequence ID" value="NZ_JBEDNX010000009.1"/>
</dbReference>
<gene>
    <name evidence="1" type="ORF">ABNG04_11580</name>
</gene>
<proteinExistence type="predicted"/>
<dbReference type="Proteomes" id="UP001567572">
    <property type="component" value="Unassembled WGS sequence"/>
</dbReference>